<comment type="similarity">
    <text evidence="1">Belongs to the LysR transcriptional regulatory family.</text>
</comment>
<dbReference type="Gene3D" id="3.40.190.10">
    <property type="entry name" value="Periplasmic binding protein-like II"/>
    <property type="match status" value="2"/>
</dbReference>
<dbReference type="GO" id="GO:0032993">
    <property type="term" value="C:protein-DNA complex"/>
    <property type="evidence" value="ECO:0007669"/>
    <property type="project" value="TreeGrafter"/>
</dbReference>
<dbReference type="GO" id="GO:0003700">
    <property type="term" value="F:DNA-binding transcription factor activity"/>
    <property type="evidence" value="ECO:0007669"/>
    <property type="project" value="InterPro"/>
</dbReference>
<keyword evidence="4" id="KW-0804">Transcription</keyword>
<dbReference type="InterPro" id="IPR000847">
    <property type="entry name" value="LysR_HTH_N"/>
</dbReference>
<accession>A0A0C4YFV6</accession>
<sequence length="304" mass="33313">MELRHLRYFQAVAAELNFTRAAERLHIAQPPLSRQIRQLEDEIGTVLLDRSSRAVRLTEAGRFLLEQSLQLNQRIDEMVEGTRRIGRNEKRWFGIGFVPSVLYGFLPELIRLVRGSDAALEVGLSELTTVQQLEALKAGRIDIGFGRIVLDDPAITRTVVMAETLVAAVPSGHPALAGPPMTPAQLAAHPFVLYPARPRPSYADHVLALFRTQGLQLRVAQEANELQTAIGLVAAGLGICLVPASVQRLHRDDVAYVPIDAPGFTSPVMMSYRSDDSSALLAEVVRRVGELAGTPPSAEIPRRP</sequence>
<dbReference type="KEGG" id="cbw:RR42_s0210"/>
<name>A0A0C4YFV6_9BURK</name>
<dbReference type="AlphaFoldDB" id="A0A0C4YFV6"/>
<reference evidence="6 7" key="1">
    <citation type="journal article" date="2015" name="Genome Announc.">
        <title>Complete Genome Sequence of Cupriavidus basilensis 4G11, Isolated from the Oak Ridge Field Research Center Site.</title>
        <authorList>
            <person name="Ray J."/>
            <person name="Waters R.J."/>
            <person name="Skerker J.M."/>
            <person name="Kuehl J.V."/>
            <person name="Price M.N."/>
            <person name="Huang J."/>
            <person name="Chakraborty R."/>
            <person name="Arkin A.P."/>
            <person name="Deutschbauer A."/>
        </authorList>
    </citation>
    <scope>NUCLEOTIDE SEQUENCE [LARGE SCALE GENOMIC DNA]</scope>
    <source>
        <strain evidence="6">4G11</strain>
    </source>
</reference>
<protein>
    <submittedName>
        <fullName evidence="6">Aromatic hydrocarbon utilization transcriptional regulator CatR (LysR family)</fullName>
    </submittedName>
</protein>
<dbReference type="STRING" id="68895.RR42_s0210"/>
<dbReference type="OrthoDB" id="8807047at2"/>
<dbReference type="Proteomes" id="UP000031843">
    <property type="component" value="Chromosome secondary"/>
</dbReference>
<dbReference type="PRINTS" id="PR00039">
    <property type="entry name" value="HTHLYSR"/>
</dbReference>
<feature type="domain" description="HTH lysR-type" evidence="5">
    <location>
        <begin position="1"/>
        <end position="58"/>
    </location>
</feature>
<dbReference type="CDD" id="cd08445">
    <property type="entry name" value="PBP2_BenM_CatM_CatR"/>
    <property type="match status" value="1"/>
</dbReference>
<evidence type="ECO:0000313" key="7">
    <source>
        <dbReference type="Proteomes" id="UP000031843"/>
    </source>
</evidence>
<keyword evidence="3" id="KW-0238">DNA-binding</keyword>
<dbReference type="Gene3D" id="1.10.10.10">
    <property type="entry name" value="Winged helix-like DNA-binding domain superfamily/Winged helix DNA-binding domain"/>
    <property type="match status" value="1"/>
</dbReference>
<gene>
    <name evidence="6" type="ORF">RR42_s0210</name>
</gene>
<dbReference type="EMBL" id="CP010537">
    <property type="protein sequence ID" value="AJG21808.1"/>
    <property type="molecule type" value="Genomic_DNA"/>
</dbReference>
<dbReference type="PANTHER" id="PTHR30346:SF17">
    <property type="entry name" value="LYSR FAMILY TRANSCRIPTIONAL REGULATOR"/>
    <property type="match status" value="1"/>
</dbReference>
<evidence type="ECO:0000259" key="5">
    <source>
        <dbReference type="PROSITE" id="PS50931"/>
    </source>
</evidence>
<keyword evidence="7" id="KW-1185">Reference proteome</keyword>
<dbReference type="Pfam" id="PF00126">
    <property type="entry name" value="HTH_1"/>
    <property type="match status" value="1"/>
</dbReference>
<dbReference type="Pfam" id="PF03466">
    <property type="entry name" value="LysR_substrate"/>
    <property type="match status" value="1"/>
</dbReference>
<dbReference type="GO" id="GO:0003677">
    <property type="term" value="F:DNA binding"/>
    <property type="evidence" value="ECO:0007669"/>
    <property type="project" value="UniProtKB-KW"/>
</dbReference>
<dbReference type="SUPFAM" id="SSF53850">
    <property type="entry name" value="Periplasmic binding protein-like II"/>
    <property type="match status" value="1"/>
</dbReference>
<dbReference type="InterPro" id="IPR005119">
    <property type="entry name" value="LysR_subst-bd"/>
</dbReference>
<evidence type="ECO:0000256" key="2">
    <source>
        <dbReference type="ARBA" id="ARBA00023015"/>
    </source>
</evidence>
<dbReference type="PROSITE" id="PS50931">
    <property type="entry name" value="HTH_LYSR"/>
    <property type="match status" value="1"/>
</dbReference>
<dbReference type="FunFam" id="1.10.10.10:FF:000001">
    <property type="entry name" value="LysR family transcriptional regulator"/>
    <property type="match status" value="1"/>
</dbReference>
<organism evidence="6 7">
    <name type="scientific">Cupriavidus basilensis</name>
    <dbReference type="NCBI Taxonomy" id="68895"/>
    <lineage>
        <taxon>Bacteria</taxon>
        <taxon>Pseudomonadati</taxon>
        <taxon>Pseudomonadota</taxon>
        <taxon>Betaproteobacteria</taxon>
        <taxon>Burkholderiales</taxon>
        <taxon>Burkholderiaceae</taxon>
        <taxon>Cupriavidus</taxon>
    </lineage>
</organism>
<evidence type="ECO:0000256" key="3">
    <source>
        <dbReference type="ARBA" id="ARBA00023125"/>
    </source>
</evidence>
<dbReference type="PANTHER" id="PTHR30346">
    <property type="entry name" value="TRANSCRIPTIONAL DUAL REGULATOR HCAR-RELATED"/>
    <property type="match status" value="1"/>
</dbReference>
<dbReference type="InterPro" id="IPR036390">
    <property type="entry name" value="WH_DNA-bd_sf"/>
</dbReference>
<dbReference type="SUPFAM" id="SSF46785">
    <property type="entry name" value="Winged helix' DNA-binding domain"/>
    <property type="match status" value="1"/>
</dbReference>
<keyword evidence="2" id="KW-0805">Transcription regulation</keyword>
<evidence type="ECO:0000313" key="6">
    <source>
        <dbReference type="EMBL" id="AJG21808.1"/>
    </source>
</evidence>
<dbReference type="InterPro" id="IPR036388">
    <property type="entry name" value="WH-like_DNA-bd_sf"/>
</dbReference>
<dbReference type="RefSeq" id="WP_043352959.1">
    <property type="nucleotide sequence ID" value="NZ_CP010537.1"/>
</dbReference>
<evidence type="ECO:0000256" key="4">
    <source>
        <dbReference type="ARBA" id="ARBA00023163"/>
    </source>
</evidence>
<proteinExistence type="inferred from homology"/>
<evidence type="ECO:0000256" key="1">
    <source>
        <dbReference type="ARBA" id="ARBA00009437"/>
    </source>
</evidence>